<dbReference type="InterPro" id="IPR004358">
    <property type="entry name" value="Sig_transdc_His_kin-like_C"/>
</dbReference>
<feature type="transmembrane region" description="Helical" evidence="15">
    <location>
        <begin position="12"/>
        <end position="38"/>
    </location>
</feature>
<dbReference type="InterPro" id="IPR003661">
    <property type="entry name" value="HisK_dim/P_dom"/>
</dbReference>
<evidence type="ECO:0000256" key="6">
    <source>
        <dbReference type="ARBA" id="ARBA00022553"/>
    </source>
</evidence>
<dbReference type="SUPFAM" id="SSF47384">
    <property type="entry name" value="Homodimeric domain of signal transducing histidine kinase"/>
    <property type="match status" value="1"/>
</dbReference>
<dbReference type="EC" id="2.7.13.3" evidence="3"/>
<dbReference type="OrthoDB" id="9804645at2"/>
<keyword evidence="5" id="KW-0997">Cell inner membrane</keyword>
<dbReference type="Pfam" id="PF00672">
    <property type="entry name" value="HAMP"/>
    <property type="match status" value="1"/>
</dbReference>
<dbReference type="SMART" id="SM00387">
    <property type="entry name" value="HATPase_c"/>
    <property type="match status" value="1"/>
</dbReference>
<dbReference type="InterPro" id="IPR036097">
    <property type="entry name" value="HisK_dim/P_sf"/>
</dbReference>
<evidence type="ECO:0000256" key="4">
    <source>
        <dbReference type="ARBA" id="ARBA00022475"/>
    </source>
</evidence>
<evidence type="ECO:0000259" key="17">
    <source>
        <dbReference type="PROSITE" id="PS50885"/>
    </source>
</evidence>
<dbReference type="SUPFAM" id="SSF158472">
    <property type="entry name" value="HAMP domain-like"/>
    <property type="match status" value="1"/>
</dbReference>
<protein>
    <recommendedName>
        <fullName evidence="3">histidine kinase</fullName>
        <ecNumber evidence="3">2.7.13.3</ecNumber>
    </recommendedName>
</protein>
<evidence type="ECO:0000256" key="15">
    <source>
        <dbReference type="SAM" id="Phobius"/>
    </source>
</evidence>
<evidence type="ECO:0000256" key="9">
    <source>
        <dbReference type="ARBA" id="ARBA00022741"/>
    </source>
</evidence>
<dbReference type="PRINTS" id="PR00344">
    <property type="entry name" value="BCTRLSENSOR"/>
</dbReference>
<reference evidence="18 19" key="1">
    <citation type="journal article" date="2011" name="Front. Microbiol.">
        <title>Genomic signatures of strain selection and enhancement in Bacillus atrophaeus var. globigii, a historical biowarfare simulant.</title>
        <authorList>
            <person name="Gibbons H.S."/>
            <person name="Broomall S.M."/>
            <person name="McNew L.A."/>
            <person name="Daligault H."/>
            <person name="Chapman C."/>
            <person name="Bruce D."/>
            <person name="Karavis M."/>
            <person name="Krepps M."/>
            <person name="McGregor P.A."/>
            <person name="Hong C."/>
            <person name="Park K.H."/>
            <person name="Akmal A."/>
            <person name="Feldman A."/>
            <person name="Lin J.S."/>
            <person name="Chang W.E."/>
            <person name="Higgs B.W."/>
            <person name="Demirev P."/>
            <person name="Lindquist J."/>
            <person name="Liem A."/>
            <person name="Fochler E."/>
            <person name="Read T.D."/>
            <person name="Tapia R."/>
            <person name="Johnson S."/>
            <person name="Bishop-Lilly K.A."/>
            <person name="Detter C."/>
            <person name="Han C."/>
            <person name="Sozhamannan S."/>
            <person name="Rosenzweig C.N."/>
            <person name="Skowronski E.W."/>
        </authorList>
    </citation>
    <scope>NUCLEOTIDE SEQUENCE [LARGE SCALE GENOMIC DNA]</scope>
    <source>
        <strain evidence="18 19">MLST1</strain>
    </source>
</reference>
<feature type="transmembrane region" description="Helical" evidence="15">
    <location>
        <begin position="153"/>
        <end position="172"/>
    </location>
</feature>
<dbReference type="SMART" id="SM00304">
    <property type="entry name" value="HAMP"/>
    <property type="match status" value="1"/>
</dbReference>
<feature type="domain" description="HAMP" evidence="17">
    <location>
        <begin position="173"/>
        <end position="225"/>
    </location>
</feature>
<dbReference type="RefSeq" id="WP_126803561.1">
    <property type="nucleotide sequence ID" value="NZ_PIPL01000001.1"/>
</dbReference>
<gene>
    <name evidence="18" type="ORF">CWE09_08650</name>
</gene>
<keyword evidence="9" id="KW-0547">Nucleotide-binding</keyword>
<evidence type="ECO:0000256" key="12">
    <source>
        <dbReference type="ARBA" id="ARBA00022989"/>
    </source>
</evidence>
<keyword evidence="10 18" id="KW-0418">Kinase</keyword>
<dbReference type="Pfam" id="PF00512">
    <property type="entry name" value="HisKA"/>
    <property type="match status" value="1"/>
</dbReference>
<keyword evidence="11" id="KW-0067">ATP-binding</keyword>
<dbReference type="InterPro" id="IPR003660">
    <property type="entry name" value="HAMP_dom"/>
</dbReference>
<dbReference type="Gene3D" id="1.10.287.130">
    <property type="match status" value="1"/>
</dbReference>
<dbReference type="CDD" id="cd00082">
    <property type="entry name" value="HisKA"/>
    <property type="match status" value="1"/>
</dbReference>
<comment type="subcellular location">
    <subcellularLocation>
        <location evidence="2">Cell inner membrane</location>
        <topology evidence="2">Multi-pass membrane protein</topology>
    </subcellularLocation>
</comment>
<feature type="domain" description="Histidine kinase" evidence="16">
    <location>
        <begin position="233"/>
        <end position="435"/>
    </location>
</feature>
<proteinExistence type="predicted"/>
<evidence type="ECO:0000259" key="16">
    <source>
        <dbReference type="PROSITE" id="PS50109"/>
    </source>
</evidence>
<evidence type="ECO:0000256" key="3">
    <source>
        <dbReference type="ARBA" id="ARBA00012438"/>
    </source>
</evidence>
<keyword evidence="19" id="KW-1185">Reference proteome</keyword>
<dbReference type="NCBIfam" id="NF007004">
    <property type="entry name" value="PRK09467.1"/>
    <property type="match status" value="1"/>
</dbReference>
<evidence type="ECO:0000256" key="8">
    <source>
        <dbReference type="ARBA" id="ARBA00022692"/>
    </source>
</evidence>
<dbReference type="CDD" id="cd06225">
    <property type="entry name" value="HAMP"/>
    <property type="match status" value="1"/>
</dbReference>
<dbReference type="PROSITE" id="PS50109">
    <property type="entry name" value="HIS_KIN"/>
    <property type="match status" value="1"/>
</dbReference>
<evidence type="ECO:0000256" key="11">
    <source>
        <dbReference type="ARBA" id="ARBA00022840"/>
    </source>
</evidence>
<dbReference type="InterPro" id="IPR036890">
    <property type="entry name" value="HATPase_C_sf"/>
</dbReference>
<dbReference type="InterPro" id="IPR003594">
    <property type="entry name" value="HATPase_dom"/>
</dbReference>
<keyword evidence="4" id="KW-1003">Cell membrane</keyword>
<dbReference type="SMART" id="SM00388">
    <property type="entry name" value="HisKA"/>
    <property type="match status" value="1"/>
</dbReference>
<dbReference type="Proteomes" id="UP000288293">
    <property type="component" value="Unassembled WGS sequence"/>
</dbReference>
<dbReference type="InterPro" id="IPR005467">
    <property type="entry name" value="His_kinase_dom"/>
</dbReference>
<dbReference type="GO" id="GO:0005886">
    <property type="term" value="C:plasma membrane"/>
    <property type="evidence" value="ECO:0007669"/>
    <property type="project" value="UniProtKB-SubCell"/>
</dbReference>
<dbReference type="Gene3D" id="3.30.565.10">
    <property type="entry name" value="Histidine kinase-like ATPase, C-terminal domain"/>
    <property type="match status" value="1"/>
</dbReference>
<keyword evidence="14 15" id="KW-0472">Membrane</keyword>
<dbReference type="PANTHER" id="PTHR44936:SF5">
    <property type="entry name" value="SENSOR HISTIDINE KINASE ENVZ"/>
    <property type="match status" value="1"/>
</dbReference>
<organism evidence="18 19">
    <name type="scientific">Aliidiomarina minuta</name>
    <dbReference type="NCBI Taxonomy" id="880057"/>
    <lineage>
        <taxon>Bacteria</taxon>
        <taxon>Pseudomonadati</taxon>
        <taxon>Pseudomonadota</taxon>
        <taxon>Gammaproteobacteria</taxon>
        <taxon>Alteromonadales</taxon>
        <taxon>Idiomarinaceae</taxon>
        <taxon>Aliidiomarina</taxon>
    </lineage>
</organism>
<evidence type="ECO:0000256" key="5">
    <source>
        <dbReference type="ARBA" id="ARBA00022519"/>
    </source>
</evidence>
<evidence type="ECO:0000256" key="13">
    <source>
        <dbReference type="ARBA" id="ARBA00023012"/>
    </source>
</evidence>
<name>A0A432W9H1_9GAMM</name>
<keyword evidence="13" id="KW-0902">Two-component regulatory system</keyword>
<dbReference type="GO" id="GO:0000155">
    <property type="term" value="F:phosphorelay sensor kinase activity"/>
    <property type="evidence" value="ECO:0007669"/>
    <property type="project" value="InterPro"/>
</dbReference>
<evidence type="ECO:0000256" key="14">
    <source>
        <dbReference type="ARBA" id="ARBA00023136"/>
    </source>
</evidence>
<dbReference type="InterPro" id="IPR050980">
    <property type="entry name" value="2C_sensor_his_kinase"/>
</dbReference>
<comment type="caution">
    <text evidence="18">The sequence shown here is derived from an EMBL/GenBank/DDBJ whole genome shotgun (WGS) entry which is preliminary data.</text>
</comment>
<keyword evidence="8 15" id="KW-0812">Transmembrane</keyword>
<evidence type="ECO:0000256" key="2">
    <source>
        <dbReference type="ARBA" id="ARBA00004429"/>
    </source>
</evidence>
<dbReference type="GO" id="GO:0005524">
    <property type="term" value="F:ATP binding"/>
    <property type="evidence" value="ECO:0007669"/>
    <property type="project" value="UniProtKB-KW"/>
</dbReference>
<evidence type="ECO:0000256" key="10">
    <source>
        <dbReference type="ARBA" id="ARBA00022777"/>
    </source>
</evidence>
<dbReference type="PANTHER" id="PTHR44936">
    <property type="entry name" value="SENSOR PROTEIN CREC"/>
    <property type="match status" value="1"/>
</dbReference>
<evidence type="ECO:0000256" key="1">
    <source>
        <dbReference type="ARBA" id="ARBA00000085"/>
    </source>
</evidence>
<keyword evidence="12 15" id="KW-1133">Transmembrane helix</keyword>
<dbReference type="Pfam" id="PF02518">
    <property type="entry name" value="HATPase_c"/>
    <property type="match status" value="1"/>
</dbReference>
<dbReference type="SUPFAM" id="SSF55874">
    <property type="entry name" value="ATPase domain of HSP90 chaperone/DNA topoisomerase II/histidine kinase"/>
    <property type="match status" value="1"/>
</dbReference>
<dbReference type="EMBL" id="PIPL01000001">
    <property type="protein sequence ID" value="RUO26749.1"/>
    <property type="molecule type" value="Genomic_DNA"/>
</dbReference>
<evidence type="ECO:0000313" key="19">
    <source>
        <dbReference type="Proteomes" id="UP000288293"/>
    </source>
</evidence>
<comment type="catalytic activity">
    <reaction evidence="1">
        <text>ATP + protein L-histidine = ADP + protein N-phospho-L-histidine.</text>
        <dbReference type="EC" id="2.7.13.3"/>
    </reaction>
</comment>
<dbReference type="AlphaFoldDB" id="A0A432W9H1"/>
<evidence type="ECO:0000256" key="7">
    <source>
        <dbReference type="ARBA" id="ARBA00022679"/>
    </source>
</evidence>
<accession>A0A432W9H1</accession>
<dbReference type="PROSITE" id="PS50885">
    <property type="entry name" value="HAMP"/>
    <property type="match status" value="1"/>
</dbReference>
<dbReference type="FunFam" id="1.10.287.130:FF:000006">
    <property type="entry name" value="Osmolarity two-component histidine kinase EnvZ"/>
    <property type="match status" value="1"/>
</dbReference>
<sequence>MSFRLLPRTAFARTVALIAFVLVINQAVSYFMIAMYVVKPSVQQLTFLLGKQMETHAFIDELEVPGSDQIRADYQSITGVERFTQSQGERVGLSDTVHYQFLSGEMERVLGQEVEVRVSRDDHFYVWVNLRSEPDIWQRILLTEIDEKQFSPLIFYLILIGTLSVVGGAWFARWLNRPLRDLQSAARKIGRGQYPGKLEEKGATEIMQVTRAFNQMARGIRRLEQDRALLLAGISHDLRTPLTRIRLATEMMPSSEDYLVEGIVHDIEDMNAIIDQFIDYVRARDNDTFSVEDLNLLIREVADAYQYTDQEKLELQLSPLPLLPMEPIAIKRVVANLIDNAKYYGQSPVVVTTGYNKEEQLVWLDIMDSGPGIDPDRMEEVFEPFTQGDIARGGEGSGLGLAIVKRFVQLHEGQVSLSNRPEGGLLVHVELPLQHQRKSVNDAV</sequence>
<dbReference type="Gene3D" id="1.10.8.500">
    <property type="entry name" value="HAMP domain in histidine kinase"/>
    <property type="match status" value="1"/>
</dbReference>
<keyword evidence="6" id="KW-0597">Phosphoprotein</keyword>
<keyword evidence="7" id="KW-0808">Transferase</keyword>
<evidence type="ECO:0000313" key="18">
    <source>
        <dbReference type="EMBL" id="RUO26749.1"/>
    </source>
</evidence>